<keyword evidence="2" id="KW-1133">Transmembrane helix</keyword>
<dbReference type="Proteomes" id="UP000746612">
    <property type="component" value="Unassembled WGS sequence"/>
</dbReference>
<feature type="non-terminal residue" evidence="3">
    <location>
        <position position="452"/>
    </location>
</feature>
<sequence>VHVIQRNPAYIYPWPCILVFLNILLSQPVVVDMMQRNIPASWRVVNLDCLEHLKVMDRPNEAQVTETASSLTKLLRNPVWVPYQANPAKVESARKKGAHGAFAKLPQTVLDRIVGKLDLEKDGVTILCLGMTNSFFFRLLGSKMQKVLHLDAGPWRGQRLVFAGSWAPGIPEGAGTPEEEQDWFSRRIQTLHELHTYPVTLGRAMPLTPYYAPEVFMHPGPRSDRVIDLMNRDRSSTSEDKEAYFRMIEIFMTEPRHLTEIQREQVLRNLDTKEYVRADVLMDLQDWPERYIPWCDQEAFDHGIFLERPWQVGHALMAFITRYDVSPAVTIEGDDGWADITGQAIFKIHGYPIYHPMWRNSLEIERPFITRVQPIRFFTRMAAMERARVLREEAAAQYEADNAAGPAPTTTSPTIPPSDDIDLDLGHNADTSSDGDSQKRWEIDSDLDLDHN</sequence>
<comment type="caution">
    <text evidence="3">The sequence shown here is derived from an EMBL/GenBank/DDBJ whole genome shotgun (WGS) entry which is preliminary data.</text>
</comment>
<dbReference type="AlphaFoldDB" id="A0A8H3PUL9"/>
<feature type="compositionally biased region" description="Low complexity" evidence="1">
    <location>
        <begin position="399"/>
        <end position="413"/>
    </location>
</feature>
<reference evidence="3" key="1">
    <citation type="submission" date="2021-03" db="EMBL/GenBank/DDBJ databases">
        <authorList>
            <person name="Alouane T."/>
            <person name="Langin T."/>
            <person name="Bonhomme L."/>
        </authorList>
    </citation>
    <scope>NUCLEOTIDE SEQUENCE</scope>
    <source>
        <strain evidence="3">MDC_Fg202</strain>
    </source>
</reference>
<evidence type="ECO:0000256" key="1">
    <source>
        <dbReference type="SAM" id="MobiDB-lite"/>
    </source>
</evidence>
<protein>
    <submittedName>
        <fullName evidence="3">Uncharacterized protein</fullName>
    </submittedName>
</protein>
<keyword evidence="2" id="KW-0472">Membrane</keyword>
<proteinExistence type="predicted"/>
<evidence type="ECO:0000313" key="3">
    <source>
        <dbReference type="EMBL" id="CAG2001022.1"/>
    </source>
</evidence>
<organism evidence="3 4">
    <name type="scientific">Gibberella zeae</name>
    <name type="common">Wheat head blight fungus</name>
    <name type="synonym">Fusarium graminearum</name>
    <dbReference type="NCBI Taxonomy" id="5518"/>
    <lineage>
        <taxon>Eukaryota</taxon>
        <taxon>Fungi</taxon>
        <taxon>Dikarya</taxon>
        <taxon>Ascomycota</taxon>
        <taxon>Pezizomycotina</taxon>
        <taxon>Sordariomycetes</taxon>
        <taxon>Hypocreomycetidae</taxon>
        <taxon>Hypocreales</taxon>
        <taxon>Nectriaceae</taxon>
        <taxon>Fusarium</taxon>
    </lineage>
</organism>
<keyword evidence="2" id="KW-0812">Transmembrane</keyword>
<dbReference type="EMBL" id="CAJPIJ010000167">
    <property type="protein sequence ID" value="CAG2001022.1"/>
    <property type="molecule type" value="Genomic_DNA"/>
</dbReference>
<name>A0A8H3PUL9_GIBZA</name>
<feature type="region of interest" description="Disordered" evidence="1">
    <location>
        <begin position="399"/>
        <end position="452"/>
    </location>
</feature>
<feature type="transmembrane region" description="Helical" evidence="2">
    <location>
        <begin position="12"/>
        <end position="31"/>
    </location>
</feature>
<accession>A0A8H3PUL9</accession>
<gene>
    <name evidence="3" type="ORF">MDCFG202_LOCUS464371</name>
</gene>
<feature type="compositionally biased region" description="Basic and acidic residues" evidence="1">
    <location>
        <begin position="436"/>
        <end position="452"/>
    </location>
</feature>
<evidence type="ECO:0000313" key="4">
    <source>
        <dbReference type="Proteomes" id="UP000746612"/>
    </source>
</evidence>
<evidence type="ECO:0000256" key="2">
    <source>
        <dbReference type="SAM" id="Phobius"/>
    </source>
</evidence>